<dbReference type="InterPro" id="IPR029063">
    <property type="entry name" value="SAM-dependent_MTases_sf"/>
</dbReference>
<proteinExistence type="predicted"/>
<dbReference type="Gene3D" id="3.40.50.150">
    <property type="entry name" value="Vaccinia Virus protein VP39"/>
    <property type="match status" value="1"/>
</dbReference>
<dbReference type="NCBIfam" id="NF037959">
    <property type="entry name" value="MFS_SpdSyn"/>
    <property type="match status" value="1"/>
</dbReference>
<dbReference type="Proteomes" id="UP000019132">
    <property type="component" value="Unassembled WGS sequence"/>
</dbReference>
<protein>
    <recommendedName>
        <fullName evidence="4">PABS domain-containing protein</fullName>
    </recommendedName>
</protein>
<dbReference type="AlphaFoldDB" id="K3WE23"/>
<dbReference type="HOGENOM" id="CLU_045056_0_0_1"/>
<evidence type="ECO:0000256" key="1">
    <source>
        <dbReference type="SAM" id="SignalP"/>
    </source>
</evidence>
<dbReference type="SUPFAM" id="SSF53335">
    <property type="entry name" value="S-adenosyl-L-methionine-dependent methyltransferases"/>
    <property type="match status" value="1"/>
</dbReference>
<dbReference type="EMBL" id="GL376603">
    <property type="status" value="NOT_ANNOTATED_CDS"/>
    <property type="molecule type" value="Genomic_DNA"/>
</dbReference>
<dbReference type="OMA" id="CFREMEA"/>
<evidence type="ECO:0000313" key="2">
    <source>
        <dbReference type="EnsemblProtists" id="PYU1_T003214"/>
    </source>
</evidence>
<accession>K3WE23</accession>
<dbReference type="eggNOG" id="ENOG502QTVA">
    <property type="taxonomic scope" value="Eukaryota"/>
</dbReference>
<feature type="signal peptide" evidence="1">
    <location>
        <begin position="1"/>
        <end position="25"/>
    </location>
</feature>
<dbReference type="InParanoid" id="K3WE23"/>
<feature type="chain" id="PRO_5003871851" description="PABS domain-containing protein" evidence="1">
    <location>
        <begin position="26"/>
        <end position="393"/>
    </location>
</feature>
<name>K3WE23_GLOUD</name>
<dbReference type="VEuPathDB" id="FungiDB:PYU1_G003207"/>
<sequence>MARIALLSCVLYTLLLALVARESDATPAADKEYEIVSTITEGDSDVVVVRRNHVIYMLYDETIIGAEFDDDDYRWQTAYPGFAIMQSAAYLDRTFTHAAQIGLGIGTVPTFLRGKGIPTDVIEISDAVVTQAANYFQYERCEDDDPEDCVNGKTFVVDGLAFLKQEPKSEADKYDLFITDVYTGWNPLAFFTQEIMVSVRDKWLASPKGVFVCNFVGMFNGPHAVVPKSIYRTLQSVFKHVKAFREMDNADDDEGSNIVFFASNEPFEFTLPNDGDFKDPIRNTFFYVVTNFPKWEIFKDLDAPVEVEVQQGVGAEEVTFAATDAATASTSARARVLTEADHGQDDFKETHAYTQAHMRQRVVDQFPPSYWEEVKQLHAKKTQKVEETQESAP</sequence>
<keyword evidence="1" id="KW-0732">Signal</keyword>
<evidence type="ECO:0000313" key="3">
    <source>
        <dbReference type="Proteomes" id="UP000019132"/>
    </source>
</evidence>
<reference evidence="3" key="1">
    <citation type="journal article" date="2010" name="Genome Biol.">
        <title>Genome sequence of the necrotrophic plant pathogen Pythium ultimum reveals original pathogenicity mechanisms and effector repertoire.</title>
        <authorList>
            <person name="Levesque C.A."/>
            <person name="Brouwer H."/>
            <person name="Cano L."/>
            <person name="Hamilton J.P."/>
            <person name="Holt C."/>
            <person name="Huitema E."/>
            <person name="Raffaele S."/>
            <person name="Robideau G.P."/>
            <person name="Thines M."/>
            <person name="Win J."/>
            <person name="Zerillo M.M."/>
            <person name="Beakes G.W."/>
            <person name="Boore J.L."/>
            <person name="Busam D."/>
            <person name="Dumas B."/>
            <person name="Ferriera S."/>
            <person name="Fuerstenberg S.I."/>
            <person name="Gachon C.M."/>
            <person name="Gaulin E."/>
            <person name="Govers F."/>
            <person name="Grenville-Briggs L."/>
            <person name="Horner N."/>
            <person name="Hostetler J."/>
            <person name="Jiang R.H."/>
            <person name="Johnson J."/>
            <person name="Krajaejun T."/>
            <person name="Lin H."/>
            <person name="Meijer H.J."/>
            <person name="Moore B."/>
            <person name="Morris P."/>
            <person name="Phuntmart V."/>
            <person name="Puiu D."/>
            <person name="Shetty J."/>
            <person name="Stajich J.E."/>
            <person name="Tripathy S."/>
            <person name="Wawra S."/>
            <person name="van West P."/>
            <person name="Whitty B.R."/>
            <person name="Coutinho P.M."/>
            <person name="Henrissat B."/>
            <person name="Martin F."/>
            <person name="Thomas P.D."/>
            <person name="Tyler B.M."/>
            <person name="De Vries R.P."/>
            <person name="Kamoun S."/>
            <person name="Yandell M."/>
            <person name="Tisserat N."/>
            <person name="Buell C.R."/>
        </authorList>
    </citation>
    <scope>NUCLEOTIDE SEQUENCE</scope>
    <source>
        <strain evidence="3">DAOM:BR144</strain>
    </source>
</reference>
<keyword evidence="3" id="KW-1185">Reference proteome</keyword>
<reference evidence="2" key="3">
    <citation type="submission" date="2015-02" db="UniProtKB">
        <authorList>
            <consortium name="EnsemblProtists"/>
        </authorList>
    </citation>
    <scope>IDENTIFICATION</scope>
    <source>
        <strain evidence="2">DAOM BR144</strain>
    </source>
</reference>
<reference evidence="3" key="2">
    <citation type="submission" date="2010-04" db="EMBL/GenBank/DDBJ databases">
        <authorList>
            <person name="Buell R."/>
            <person name="Hamilton J."/>
            <person name="Hostetler J."/>
        </authorList>
    </citation>
    <scope>NUCLEOTIDE SEQUENCE [LARGE SCALE GENOMIC DNA]</scope>
    <source>
        <strain evidence="3">DAOM:BR144</strain>
    </source>
</reference>
<evidence type="ECO:0008006" key="4">
    <source>
        <dbReference type="Google" id="ProtNLM"/>
    </source>
</evidence>
<dbReference type="EnsemblProtists" id="PYU1_T003214">
    <property type="protein sequence ID" value="PYU1_T003214"/>
    <property type="gene ID" value="PYU1_G003207"/>
</dbReference>
<organism evidence="2 3">
    <name type="scientific">Globisporangium ultimum (strain ATCC 200006 / CBS 805.95 / DAOM BR144)</name>
    <name type="common">Pythium ultimum</name>
    <dbReference type="NCBI Taxonomy" id="431595"/>
    <lineage>
        <taxon>Eukaryota</taxon>
        <taxon>Sar</taxon>
        <taxon>Stramenopiles</taxon>
        <taxon>Oomycota</taxon>
        <taxon>Peronosporomycetes</taxon>
        <taxon>Pythiales</taxon>
        <taxon>Pythiaceae</taxon>
        <taxon>Globisporangium</taxon>
    </lineage>
</organism>